<dbReference type="VEuPathDB" id="FungiDB:PC110_g10996"/>
<dbReference type="Proteomes" id="UP000774804">
    <property type="component" value="Unassembled WGS sequence"/>
</dbReference>
<keyword evidence="9" id="KW-1185">Reference proteome</keyword>
<evidence type="ECO:0000313" key="7">
    <source>
        <dbReference type="EMBL" id="KAG6961226.1"/>
    </source>
</evidence>
<organism evidence="8 9">
    <name type="scientific">Phytophthora cactorum</name>
    <dbReference type="NCBI Taxonomy" id="29920"/>
    <lineage>
        <taxon>Eukaryota</taxon>
        <taxon>Sar</taxon>
        <taxon>Stramenopiles</taxon>
        <taxon>Oomycota</taxon>
        <taxon>Peronosporomycetes</taxon>
        <taxon>Peronosporales</taxon>
        <taxon>Peronosporaceae</taxon>
        <taxon>Phytophthora</taxon>
    </lineage>
</organism>
<dbReference type="EMBL" id="RCML01000379">
    <property type="protein sequence ID" value="KAG2978824.1"/>
    <property type="molecule type" value="Genomic_DNA"/>
</dbReference>
<dbReference type="EMBL" id="JAENGZ010000355">
    <property type="protein sequence ID" value="KAG6961226.1"/>
    <property type="molecule type" value="Genomic_DNA"/>
</dbReference>
<accession>A0A329S811</accession>
<dbReference type="Proteomes" id="UP000697107">
    <property type="component" value="Unassembled WGS sequence"/>
</dbReference>
<dbReference type="OrthoDB" id="110865at2759"/>
<comment type="caution">
    <text evidence="8">The sequence shown here is derived from an EMBL/GenBank/DDBJ whole genome shotgun (WGS) entry which is preliminary data.</text>
</comment>
<evidence type="ECO:0000313" key="6">
    <source>
        <dbReference type="EMBL" id="KAG3219079.1"/>
    </source>
</evidence>
<dbReference type="Proteomes" id="UP000251314">
    <property type="component" value="Unassembled WGS sequence"/>
</dbReference>
<dbReference type="EMBL" id="MJFZ01000268">
    <property type="protein sequence ID" value="RAW32680.1"/>
    <property type="molecule type" value="Genomic_DNA"/>
</dbReference>
<dbReference type="Proteomes" id="UP000736787">
    <property type="component" value="Unassembled WGS sequence"/>
</dbReference>
<evidence type="ECO:0000313" key="3">
    <source>
        <dbReference type="EMBL" id="KAG2891080.1"/>
    </source>
</evidence>
<evidence type="ECO:0000313" key="4">
    <source>
        <dbReference type="EMBL" id="KAG2895649.1"/>
    </source>
</evidence>
<sequence>MPPSSYTDSTSPEALASTPSLNGCNDVWARPEQTEGRWLSTMITPRVSVATALEREDARIWGGVPSANTATSGAMGGLLDSGALAFDNMATHESQGAPDQAYCITPASAATASAASLLDPGVKITNDAAGQYAATAGVKGNRARGKGKRAASRVEKKPSAVLEWTHYYVMVHDLMSLRYEA</sequence>
<evidence type="ECO:0000313" key="5">
    <source>
        <dbReference type="EMBL" id="KAG2978824.1"/>
    </source>
</evidence>
<name>A0A329S811_9STRA</name>
<feature type="region of interest" description="Disordered" evidence="1">
    <location>
        <begin position="1"/>
        <end position="25"/>
    </location>
</feature>
<dbReference type="Proteomes" id="UP000688947">
    <property type="component" value="Unassembled WGS sequence"/>
</dbReference>
<gene>
    <name evidence="7" type="ORF">JG687_00007785</name>
    <name evidence="8" type="ORF">PC110_g10996</name>
    <name evidence="2" type="ORF">PC113_g12441</name>
    <name evidence="3" type="ORF">PC115_g19324</name>
    <name evidence="4" type="ORF">PC117_g23226</name>
    <name evidence="5" type="ORF">PC118_g12058</name>
    <name evidence="6" type="ORF">PC129_g10132</name>
</gene>
<reference evidence="2" key="2">
    <citation type="submission" date="2018-10" db="EMBL/GenBank/DDBJ databases">
        <title>Effector identification in a new, highly contiguous assembly of the strawberry crown rot pathogen Phytophthora cactorum.</title>
        <authorList>
            <person name="Armitage A.D."/>
            <person name="Nellist C.F."/>
            <person name="Bates H."/>
            <person name="Vickerstaff R.J."/>
            <person name="Harrison R.J."/>
        </authorList>
    </citation>
    <scope>NUCLEOTIDE SEQUENCE</scope>
    <source>
        <strain evidence="2">15-7</strain>
        <strain evidence="3">4032</strain>
        <strain evidence="4">4040</strain>
        <strain evidence="5">P415</strain>
        <strain evidence="6">P421</strain>
    </source>
</reference>
<evidence type="ECO:0000313" key="2">
    <source>
        <dbReference type="EMBL" id="KAG2855438.1"/>
    </source>
</evidence>
<dbReference type="Proteomes" id="UP000735874">
    <property type="component" value="Unassembled WGS sequence"/>
</dbReference>
<protein>
    <submittedName>
        <fullName evidence="8">Uncharacterized protein</fullName>
    </submittedName>
</protein>
<evidence type="ECO:0000313" key="8">
    <source>
        <dbReference type="EMBL" id="RAW32680.1"/>
    </source>
</evidence>
<dbReference type="AlphaFoldDB" id="A0A329S811"/>
<dbReference type="EMBL" id="RCMK01001381">
    <property type="protein sequence ID" value="KAG2895649.1"/>
    <property type="molecule type" value="Genomic_DNA"/>
</dbReference>
<reference evidence="8 9" key="1">
    <citation type="submission" date="2018-01" db="EMBL/GenBank/DDBJ databases">
        <title>Draft genome of the strawberry crown rot pathogen Phytophthora cactorum.</title>
        <authorList>
            <person name="Armitage A.D."/>
            <person name="Lysoe E."/>
            <person name="Nellist C.F."/>
            <person name="Harrison R.J."/>
            <person name="Brurberg M.B."/>
        </authorList>
    </citation>
    <scope>NUCLEOTIDE SEQUENCE [LARGE SCALE GENOMIC DNA]</scope>
    <source>
        <strain evidence="8 9">10300</strain>
    </source>
</reference>
<dbReference type="Proteomes" id="UP000760860">
    <property type="component" value="Unassembled WGS sequence"/>
</dbReference>
<dbReference type="EMBL" id="RCMV01000327">
    <property type="protein sequence ID" value="KAG3219079.1"/>
    <property type="molecule type" value="Genomic_DNA"/>
</dbReference>
<reference evidence="7" key="3">
    <citation type="submission" date="2021-01" db="EMBL/GenBank/DDBJ databases">
        <title>Phytophthora aleatoria, a newly-described species from Pinus radiata is distinct from Phytophthora cactorum isolates based on comparative genomics.</title>
        <authorList>
            <person name="Mcdougal R."/>
            <person name="Panda P."/>
            <person name="Williams N."/>
            <person name="Studholme D.J."/>
        </authorList>
    </citation>
    <scope>NUCLEOTIDE SEQUENCE</scope>
    <source>
        <strain evidence="7">NZFS 3830</strain>
    </source>
</reference>
<evidence type="ECO:0000313" key="9">
    <source>
        <dbReference type="Proteomes" id="UP000251314"/>
    </source>
</evidence>
<dbReference type="EMBL" id="RCMI01001083">
    <property type="protein sequence ID" value="KAG2891080.1"/>
    <property type="molecule type" value="Genomic_DNA"/>
</dbReference>
<proteinExistence type="predicted"/>
<dbReference type="EMBL" id="RCMG01000377">
    <property type="protein sequence ID" value="KAG2855438.1"/>
    <property type="molecule type" value="Genomic_DNA"/>
</dbReference>
<evidence type="ECO:0000256" key="1">
    <source>
        <dbReference type="SAM" id="MobiDB-lite"/>
    </source>
</evidence>
<feature type="compositionally biased region" description="Polar residues" evidence="1">
    <location>
        <begin position="1"/>
        <end position="23"/>
    </location>
</feature>